<accession>F8V6D6</accession>
<organism evidence="1 4">
    <name type="scientific">Acanthamoeba polyphaga mimivirus</name>
    <name type="common">APMV</name>
    <dbReference type="NCBI Taxonomy" id="212035"/>
    <lineage>
        <taxon>Viruses</taxon>
        <taxon>Varidnaviria</taxon>
        <taxon>Bamfordvirae</taxon>
        <taxon>Nucleocytoviricota</taxon>
        <taxon>Megaviricetes</taxon>
        <taxon>Imitervirales</taxon>
        <taxon>Mimiviridae</taxon>
        <taxon>Megamimivirinae</taxon>
        <taxon>Mimivirus</taxon>
        <taxon>Mimivirus bradfordmassiliense</taxon>
    </lineage>
</organism>
<gene>
    <name evidence="1" type="primary">L594</name>
    <name evidence="1" type="ORF">MIMI_L594</name>
</gene>
<dbReference type="EMBL" id="KM982401">
    <property type="protein sequence ID" value="AKI79370.1"/>
    <property type="molecule type" value="Genomic_DNA"/>
</dbReference>
<dbReference type="EMBL" id="KM982403">
    <property type="protein sequence ID" value="AKI81265.1"/>
    <property type="molecule type" value="Genomic_DNA"/>
</dbReference>
<sequence length="398" mass="47174">MLITIKWKMKYDFLSKIPTDTKKIDYHHKKNIVKCATKIIKHFIDYDEVVTVAEMQSGKTEVMKRLIYLIRTHNDKLRSLNIEIDKYNIYLVLCASSINLKEQLKIKLPEIKHKIYHLNDIINFIKNEYENESLFLSMSDSSLIIFDECHCDIECSKTIDKFRTILDSYAKDNSTTYYKVGFSATPYEQVVAGFPKAIMKPGKGYYGIKDMFELNENSKPILFQAKDLTETDQVEDFFREISIDSWYYIFRLPGKNSSKETVINNIINYLRKNRIKFDSYIYDMNYRSNINDLIKNKPSKPTIIFIKEKLRLGEYLDTKYIYLVHDDPDNGHTHTTAQSLLGRCCGYHKKSHQTVIYCDYEKAWEHYQWIINDYDIDYIPTNAKYIKSNKQTKTNCMY</sequence>
<evidence type="ECO:0000313" key="3">
    <source>
        <dbReference type="EMBL" id="AKI81265.1"/>
    </source>
</evidence>
<proteinExistence type="predicted"/>
<name>A0A0G2Y5Y3_MIMIV</name>
<dbReference type="Gene3D" id="3.40.50.300">
    <property type="entry name" value="P-loop containing nucleotide triphosphate hydrolases"/>
    <property type="match status" value="1"/>
</dbReference>
<dbReference type="Proteomes" id="UP000274448">
    <property type="component" value="Segment"/>
</dbReference>
<evidence type="ECO:0000313" key="4">
    <source>
        <dbReference type="Proteomes" id="UP000240552"/>
    </source>
</evidence>
<evidence type="ECO:0000313" key="2">
    <source>
        <dbReference type="EMBL" id="AKI79370.1"/>
    </source>
</evidence>
<dbReference type="EMBL" id="JN036606">
    <property type="protein sequence ID" value="AEJ34840.1"/>
    <property type="molecule type" value="Genomic_DNA"/>
</dbReference>
<evidence type="ECO:0000313" key="5">
    <source>
        <dbReference type="Proteomes" id="UP000241474"/>
    </source>
</evidence>
<dbReference type="SUPFAM" id="SSF52540">
    <property type="entry name" value="P-loop containing nucleoside triphosphate hydrolases"/>
    <property type="match status" value="1"/>
</dbReference>
<accession>A0A0G2Y5Y3</accession>
<dbReference type="Proteomes" id="UP000241474">
    <property type="component" value="Segment"/>
</dbReference>
<evidence type="ECO:0000313" key="1">
    <source>
        <dbReference type="EMBL" id="AEJ34840.1"/>
    </source>
</evidence>
<dbReference type="InterPro" id="IPR027417">
    <property type="entry name" value="P-loop_NTPase"/>
</dbReference>
<reference evidence="1 4" key="1">
    <citation type="journal article" date="2011" name="Proc. Natl. Acad. Sci. U.S.A.">
        <title>Mimivirus shows dramatic genome reduction after intraamoebal culture.</title>
        <authorList>
            <person name="Boyer M."/>
            <person name="Azza S."/>
            <person name="Barrassi L."/>
            <person name="Klose T."/>
            <person name="Campocasso A."/>
            <person name="Pagnier I."/>
            <person name="Fournous G."/>
            <person name="Borg A."/>
            <person name="Robert C."/>
            <person name="Zhang X."/>
            <person name="Desnues C."/>
            <person name="Henrissat B."/>
            <person name="Rossmann M.G."/>
            <person name="La Scola B."/>
            <person name="Raoult D."/>
        </authorList>
    </citation>
    <scope>NUCLEOTIDE SEQUENCE [LARGE SCALE GENOMIC DNA]</scope>
    <source>
        <strain evidence="1">M4</strain>
    </source>
</reference>
<protein>
    <submittedName>
        <fullName evidence="1">Uncharacterized protein L594</fullName>
    </submittedName>
</protein>
<reference evidence="5 6" key="2">
    <citation type="submission" date="2014-10" db="EMBL/GenBank/DDBJ databases">
        <title>Pan-genome analysis of Brazilian lineage A amoebal mimiviruses.</title>
        <authorList>
            <person name="Assis F.L."/>
            <person name="Abrahao J.S."/>
            <person name="Kroon E.G."/>
            <person name="Dornas F.P."/>
            <person name="Andrade K.R."/>
            <person name="Borato P.V.M."/>
            <person name="Pilotto M.R."/>
            <person name="Benamar S."/>
            <person name="LaScola B."/>
            <person name="Colson P."/>
        </authorList>
    </citation>
    <scope>NUCLEOTIDE SEQUENCE [LARGE SCALE GENOMIC DNA]</scope>
    <source>
        <strain evidence="3 6">Amazonia</strain>
        <strain evidence="2 5">Oyster</strain>
    </source>
</reference>
<organismHost>
    <name type="scientific">Acanthamoeba polyphaga</name>
    <name type="common">Amoeba</name>
    <dbReference type="NCBI Taxonomy" id="5757"/>
</organismHost>
<evidence type="ECO:0000313" key="6">
    <source>
        <dbReference type="Proteomes" id="UP000274448"/>
    </source>
</evidence>
<dbReference type="Proteomes" id="UP000240552">
    <property type="component" value="Segment"/>
</dbReference>